<feature type="transmembrane region" description="Helical" evidence="7">
    <location>
        <begin position="195"/>
        <end position="215"/>
    </location>
</feature>
<feature type="transmembrane region" description="Helical" evidence="7">
    <location>
        <begin position="235"/>
        <end position="256"/>
    </location>
</feature>
<name>A0A1B7YKZ7_COLHI</name>
<sequence length="1206" mass="131515">MDRRDRDNRAGETRPLLSDQPHLKPDIEPATSSSSSSSSWPAEAWLLCQYALPLIATYLLQYSFTVITTFVAGHLSADDLAAASIGLTTMNIVGFAIYEGMATALDTLCAQAHGSGRLTAVGLHVQRMLILMAIATVPIGLFWIFSPSILSLFVKQHHLAVKAGSFLRVSLVGIPGYAAFEALKRFLQAQGDFKSAMVVLIICAPLNALFSWFFAFKLGMGLEGAALGQALVNDLRPVFLLVYIVFWGQWSHQCWGGLSRKAFTEWSVPVRLSIAGSAVNIGEWAAFEILTLSTSYLSTEHLAAQTIMTTISVVMWHIPFSISVAISTRIGHLIGAGLVSTARRAATLYAVVFTVVGILDAILVFAFRNQLGLIFSEDAVVQRLTTNSMLAVAAFQLIDSIINGCNGVLRGLGRQSVAAFIVFVVNYLAAVPIAVWLELGSPALELDGAWLGLGGGMVVIAVIESTHSPATLTLKTQFGFCLRVSDPVLAMTGNGNLGLAVAKNKRPCSVCHDLDRDKIPNKTNDALVSLVCPLGQLLQASKKGCQTCYAIQEAVMRMGKIDPATTEIKLGVSLVCIYIGHLVRVAAVVACNGPGGTMLPIQTTFEMFTAPGKPSPWPAFGPARNIVPRLHSKLRKKLVGAWINDCTASHSLCHETHGPIHDAMRLRPLRYLDLGSNPRNGLKLVDAASSPGPYVAIIHGVDGPLPPPSSLTTLENLEARQKSIQWWQIPLALQEALAVAHEQDVRYAWIPDFCVLHDDAQDRVWHLDREDSIFQLAHFTIALTDIKDLRLGNFGPGRKITSPEADSDESSASITVEVSHRGRKYSIQIRQTMHWSHWIMTDMGMLRPLKAGGKLTDVADRRMGLLRHAPSFQRLLFSRRLLHLHGSEMVWECFESMRCECDDQHYLKELNSMSSLPKSKFHATGYVNSMGDVFDMYMSLPISDPSDRLVCMAAMTRYTGMIHQQRYIAALPATNATGLAESLLWNLGPVSDKFAAEPGGGSQSRRHHSHRIPTWSWASMVLEKGQTIQRAESMIPGIELGTTSFTTPFAVWASRSCPTPGSRGDGIMGCCFQLGVDAALFQATGVFVPGTEDDLMLAPADDIPSEKSKLARFWLDCEVHMAKLKAGEVGLDFYFMPLAQMRVKDNDLSPENYCFAFDAPMNVGLVLLPSGRGHAPPGGFERVGVFAVSTDLPYCDGAVNQRLFLV</sequence>
<feature type="transmembrane region" description="Helical" evidence="7">
    <location>
        <begin position="165"/>
        <end position="183"/>
    </location>
</feature>
<evidence type="ECO:0000259" key="8">
    <source>
        <dbReference type="Pfam" id="PF06985"/>
    </source>
</evidence>
<evidence type="ECO:0000256" key="4">
    <source>
        <dbReference type="ARBA" id="ARBA00022989"/>
    </source>
</evidence>
<dbReference type="GO" id="GO:0015297">
    <property type="term" value="F:antiporter activity"/>
    <property type="evidence" value="ECO:0007669"/>
    <property type="project" value="InterPro"/>
</dbReference>
<proteinExistence type="inferred from homology"/>
<dbReference type="AlphaFoldDB" id="A0A1B7YKZ7"/>
<dbReference type="GeneID" id="28864089"/>
<dbReference type="InterPro" id="IPR010730">
    <property type="entry name" value="HET"/>
</dbReference>
<accession>A0A1B7YKZ7</accession>
<evidence type="ECO:0000313" key="10">
    <source>
        <dbReference type="Proteomes" id="UP000092177"/>
    </source>
</evidence>
<protein>
    <submittedName>
        <fullName evidence="9">MATE efflux family protein</fullName>
    </submittedName>
</protein>
<feature type="transmembrane region" description="Helical" evidence="7">
    <location>
        <begin position="387"/>
        <end position="405"/>
    </location>
</feature>
<dbReference type="PANTHER" id="PTHR11206">
    <property type="entry name" value="MULTIDRUG RESISTANCE PROTEIN"/>
    <property type="match status" value="1"/>
</dbReference>
<dbReference type="GO" id="GO:0042910">
    <property type="term" value="F:xenobiotic transmembrane transporter activity"/>
    <property type="evidence" value="ECO:0007669"/>
    <property type="project" value="InterPro"/>
</dbReference>
<dbReference type="InterPro" id="IPR002528">
    <property type="entry name" value="MATE_fam"/>
</dbReference>
<dbReference type="KEGG" id="chig:CH63R_05007"/>
<dbReference type="OrthoDB" id="2126698at2759"/>
<feature type="domain" description="Heterokaryon incompatibility" evidence="8">
    <location>
        <begin position="716"/>
        <end position="798"/>
    </location>
</feature>
<gene>
    <name evidence="9" type="ORF">CH63R_05007</name>
</gene>
<dbReference type="Pfam" id="PF06985">
    <property type="entry name" value="HET"/>
    <property type="match status" value="1"/>
</dbReference>
<dbReference type="NCBIfam" id="TIGR00797">
    <property type="entry name" value="matE"/>
    <property type="match status" value="1"/>
</dbReference>
<dbReference type="CDD" id="cd13132">
    <property type="entry name" value="MATE_eukaryotic"/>
    <property type="match status" value="1"/>
</dbReference>
<feature type="transmembrane region" description="Helical" evidence="7">
    <location>
        <begin position="307"/>
        <end position="326"/>
    </location>
</feature>
<evidence type="ECO:0000256" key="2">
    <source>
        <dbReference type="ARBA" id="ARBA00010199"/>
    </source>
</evidence>
<feature type="transmembrane region" description="Helical" evidence="7">
    <location>
        <begin position="268"/>
        <end position="287"/>
    </location>
</feature>
<dbReference type="GO" id="GO:0016020">
    <property type="term" value="C:membrane"/>
    <property type="evidence" value="ECO:0007669"/>
    <property type="project" value="UniProtKB-SubCell"/>
</dbReference>
<feature type="transmembrane region" description="Helical" evidence="7">
    <location>
        <begin position="128"/>
        <end position="145"/>
    </location>
</feature>
<evidence type="ECO:0000256" key="7">
    <source>
        <dbReference type="SAM" id="Phobius"/>
    </source>
</evidence>
<organism evidence="9 10">
    <name type="scientific">Colletotrichum higginsianum (strain IMI 349063)</name>
    <name type="common">Crucifer anthracnose fungus</name>
    <dbReference type="NCBI Taxonomy" id="759273"/>
    <lineage>
        <taxon>Eukaryota</taxon>
        <taxon>Fungi</taxon>
        <taxon>Dikarya</taxon>
        <taxon>Ascomycota</taxon>
        <taxon>Pezizomycotina</taxon>
        <taxon>Sordariomycetes</taxon>
        <taxon>Hypocreomycetidae</taxon>
        <taxon>Glomerellales</taxon>
        <taxon>Glomerellaceae</taxon>
        <taxon>Colletotrichum</taxon>
        <taxon>Colletotrichum destructivum species complex</taxon>
    </lineage>
</organism>
<evidence type="ECO:0000256" key="6">
    <source>
        <dbReference type="SAM" id="MobiDB-lite"/>
    </source>
</evidence>
<evidence type="ECO:0000313" key="9">
    <source>
        <dbReference type="EMBL" id="OBR12711.1"/>
    </source>
</evidence>
<dbReference type="Pfam" id="PF01554">
    <property type="entry name" value="MatE"/>
    <property type="match status" value="2"/>
</dbReference>
<dbReference type="GO" id="GO:1990961">
    <property type="term" value="P:xenobiotic detoxification by transmembrane export across the plasma membrane"/>
    <property type="evidence" value="ECO:0007669"/>
    <property type="project" value="InterPro"/>
</dbReference>
<comment type="caution">
    <text evidence="9">The sequence shown here is derived from an EMBL/GenBank/DDBJ whole genome shotgun (WGS) entry which is preliminary data.</text>
</comment>
<dbReference type="VEuPathDB" id="FungiDB:CH63R_05007"/>
<evidence type="ECO:0000256" key="3">
    <source>
        <dbReference type="ARBA" id="ARBA00022692"/>
    </source>
</evidence>
<comment type="subcellular location">
    <subcellularLocation>
        <location evidence="1">Membrane</location>
        <topology evidence="1">Multi-pass membrane protein</topology>
    </subcellularLocation>
</comment>
<keyword evidence="10" id="KW-1185">Reference proteome</keyword>
<reference evidence="10" key="1">
    <citation type="journal article" date="2017" name="BMC Genomics">
        <title>Gapless genome assembly of Colletotrichum higginsianum reveals chromosome structure and association of transposable elements with secondary metabolite gene clusters.</title>
        <authorList>
            <person name="Dallery J.-F."/>
            <person name="Lapalu N."/>
            <person name="Zampounis A."/>
            <person name="Pigne S."/>
            <person name="Luyten I."/>
            <person name="Amselem J."/>
            <person name="Wittenberg A.H.J."/>
            <person name="Zhou S."/>
            <person name="de Queiroz M.V."/>
            <person name="Robin G.P."/>
            <person name="Auger A."/>
            <person name="Hainaut M."/>
            <person name="Henrissat B."/>
            <person name="Kim K.-T."/>
            <person name="Lee Y.-H."/>
            <person name="Lespinet O."/>
            <person name="Schwartz D.C."/>
            <person name="Thon M.R."/>
            <person name="O'Connell R.J."/>
        </authorList>
    </citation>
    <scope>NUCLEOTIDE SEQUENCE [LARGE SCALE GENOMIC DNA]</scope>
    <source>
        <strain evidence="10">IMI 349063</strain>
    </source>
</reference>
<evidence type="ECO:0000256" key="1">
    <source>
        <dbReference type="ARBA" id="ARBA00004141"/>
    </source>
</evidence>
<keyword evidence="4 7" id="KW-1133">Transmembrane helix</keyword>
<feature type="region of interest" description="Disordered" evidence="6">
    <location>
        <begin position="1"/>
        <end position="38"/>
    </location>
</feature>
<evidence type="ECO:0000256" key="5">
    <source>
        <dbReference type="ARBA" id="ARBA00023136"/>
    </source>
</evidence>
<feature type="compositionally biased region" description="Basic and acidic residues" evidence="6">
    <location>
        <begin position="1"/>
        <end position="12"/>
    </location>
</feature>
<dbReference type="RefSeq" id="XP_018161228.1">
    <property type="nucleotide sequence ID" value="XM_018299982.1"/>
</dbReference>
<dbReference type="EMBL" id="LTAN01000003">
    <property type="protein sequence ID" value="OBR12711.1"/>
    <property type="molecule type" value="Genomic_DNA"/>
</dbReference>
<feature type="transmembrane region" description="Helical" evidence="7">
    <location>
        <begin position="417"/>
        <end position="437"/>
    </location>
</feature>
<dbReference type="Proteomes" id="UP000092177">
    <property type="component" value="Chromosome 3"/>
</dbReference>
<keyword evidence="5 7" id="KW-0472">Membrane</keyword>
<feature type="transmembrane region" description="Helical" evidence="7">
    <location>
        <begin position="346"/>
        <end position="367"/>
    </location>
</feature>
<dbReference type="InterPro" id="IPR045069">
    <property type="entry name" value="MATE_euk"/>
</dbReference>
<comment type="similarity">
    <text evidence="2">Belongs to the multi antimicrobial extrusion (MATE) (TC 2.A.66.1) family.</text>
</comment>
<keyword evidence="3 7" id="KW-0812">Transmembrane</keyword>